<sequence length="103" mass="11245">MYKKAHQIIDKMRELDEQHGDDSSLNEQSVNEDIHGRGVEDEMGNEISVETAYRNSGDENEGIGMGSFGLAAQQQEVSHGERYFVPDDLEGDDVGGGCEGLLG</sequence>
<dbReference type="Proteomes" id="UP000249056">
    <property type="component" value="Unassembled WGS sequence"/>
</dbReference>
<keyword evidence="3" id="KW-1185">Reference proteome</keyword>
<evidence type="ECO:0000313" key="3">
    <source>
        <dbReference type="Proteomes" id="UP000249056"/>
    </source>
</evidence>
<organism evidence="2 3">
    <name type="scientific">Monilinia fructigena</name>
    <dbReference type="NCBI Taxonomy" id="38457"/>
    <lineage>
        <taxon>Eukaryota</taxon>
        <taxon>Fungi</taxon>
        <taxon>Dikarya</taxon>
        <taxon>Ascomycota</taxon>
        <taxon>Pezizomycotina</taxon>
        <taxon>Leotiomycetes</taxon>
        <taxon>Helotiales</taxon>
        <taxon>Sclerotiniaceae</taxon>
        <taxon>Monilinia</taxon>
    </lineage>
</organism>
<gene>
    <name evidence="2" type="ORF">DID88_002580</name>
</gene>
<accession>A0A395IQC1</accession>
<protein>
    <submittedName>
        <fullName evidence="2">Uncharacterized protein</fullName>
    </submittedName>
</protein>
<feature type="compositionally biased region" description="Basic and acidic residues" evidence="1">
    <location>
        <begin position="7"/>
        <end position="22"/>
    </location>
</feature>
<reference evidence="2 3" key="1">
    <citation type="submission" date="2018-06" db="EMBL/GenBank/DDBJ databases">
        <title>Genome Sequence of the Brown Rot Fungal Pathogen Monilinia fructigena.</title>
        <authorList>
            <person name="Landi L."/>
            <person name="De Miccolis Angelini R.M."/>
            <person name="Pollastro S."/>
            <person name="Abate D."/>
            <person name="Faretra F."/>
            <person name="Romanazzi G."/>
        </authorList>
    </citation>
    <scope>NUCLEOTIDE SEQUENCE [LARGE SCALE GENOMIC DNA]</scope>
    <source>
        <strain evidence="2 3">Mfrg269</strain>
    </source>
</reference>
<name>A0A395IQC1_9HELO</name>
<comment type="caution">
    <text evidence="2">The sequence shown here is derived from an EMBL/GenBank/DDBJ whole genome shotgun (WGS) entry which is preliminary data.</text>
</comment>
<evidence type="ECO:0000256" key="1">
    <source>
        <dbReference type="SAM" id="MobiDB-lite"/>
    </source>
</evidence>
<dbReference type="AlphaFoldDB" id="A0A395IQC1"/>
<evidence type="ECO:0000313" key="2">
    <source>
        <dbReference type="EMBL" id="RAL62094.1"/>
    </source>
</evidence>
<dbReference type="EMBL" id="QKRW01000026">
    <property type="protein sequence ID" value="RAL62094.1"/>
    <property type="molecule type" value="Genomic_DNA"/>
</dbReference>
<proteinExistence type="predicted"/>
<feature type="region of interest" description="Disordered" evidence="1">
    <location>
        <begin position="1"/>
        <end position="45"/>
    </location>
</feature>
<dbReference type="OrthoDB" id="4232400at2759"/>